<dbReference type="GO" id="GO:0006508">
    <property type="term" value="P:proteolysis"/>
    <property type="evidence" value="ECO:0007669"/>
    <property type="project" value="InterPro"/>
</dbReference>
<name>A0A8J7YPV9_9ARCH</name>
<evidence type="ECO:0000256" key="1">
    <source>
        <dbReference type="ARBA" id="ARBA00006096"/>
    </source>
</evidence>
<dbReference type="Gene3D" id="3.40.710.10">
    <property type="entry name" value="DD-peptidase/beta-lactamase superfamily"/>
    <property type="match status" value="1"/>
</dbReference>
<dbReference type="PANTHER" id="PTHR30023">
    <property type="entry name" value="D-ALANYL-D-ALANINE CARBOXYPEPTIDASE"/>
    <property type="match status" value="1"/>
</dbReference>
<keyword evidence="3" id="KW-0645">Protease</keyword>
<comment type="similarity">
    <text evidence="1">Belongs to the peptidase S13 family.</text>
</comment>
<dbReference type="InterPro" id="IPR000667">
    <property type="entry name" value="Peptidase_S13"/>
</dbReference>
<proteinExistence type="inferred from homology"/>
<dbReference type="PANTHER" id="PTHR30023:SF0">
    <property type="entry name" value="PENICILLIN-SENSITIVE CARBOXYPEPTIDASE A"/>
    <property type="match status" value="1"/>
</dbReference>
<dbReference type="PRINTS" id="PR00922">
    <property type="entry name" value="DADACBPTASE3"/>
</dbReference>
<accession>A0A8J7YPV9</accession>
<dbReference type="AlphaFoldDB" id="A0A8J7YPV9"/>
<evidence type="ECO:0000256" key="2">
    <source>
        <dbReference type="ARBA" id="ARBA00022801"/>
    </source>
</evidence>
<sequence length="390" mass="42747">MQGENEIVAVKKLRGGFAGVCFPAGGIHRNSRLLMTPASNTKLYTSWLACRILGEDASFHSEYSVSDGTLYFRPRCNPLLDESRLSVMLEDLTERKIRGIVLETGYCSTACYPRGWNVGDIGEKWGAPISDVCFHENSVSASFRKGENLPFRIVPSSTLHRFVLSGTSSEKRVGQNEVMLPRGFHGRVDFAILSPENFLLRWLDSKLGKTKKPRTLRRGRLRGTPLKTAECTMKEVLFRLNKNSSNIIAELLLLHCAKSAGYAASTENGSALLRKELAAVGIRDAFIYDGSGLSRGNLVSPASTVRLLTLASEFESIVSSLPVGGVDGTLKKRKLSRSIRAKTGSLGGVQTLSGYAGGEPFSIMVNHFPDEQGMEQSIKDWIDETAMSFV</sequence>
<dbReference type="SUPFAM" id="SSF56601">
    <property type="entry name" value="beta-lactamase/transpeptidase-like"/>
    <property type="match status" value="1"/>
</dbReference>
<protein>
    <submittedName>
        <fullName evidence="3">D-alanyl-D-alanine carboxypeptidase</fullName>
        <ecNumber evidence="3">3.4.16.4</ecNumber>
    </submittedName>
</protein>
<dbReference type="EC" id="3.4.16.4" evidence="3"/>
<dbReference type="Pfam" id="PF02113">
    <property type="entry name" value="Peptidase_S13"/>
    <property type="match status" value="1"/>
</dbReference>
<dbReference type="GO" id="GO:0009002">
    <property type="term" value="F:serine-type D-Ala-D-Ala carboxypeptidase activity"/>
    <property type="evidence" value="ECO:0007669"/>
    <property type="project" value="UniProtKB-EC"/>
</dbReference>
<organism evidence="3 4">
    <name type="scientific">Candidatus Sysuiplasma superficiale</name>
    <dbReference type="NCBI Taxonomy" id="2823368"/>
    <lineage>
        <taxon>Archaea</taxon>
        <taxon>Methanobacteriati</taxon>
        <taxon>Thermoplasmatota</taxon>
        <taxon>Thermoplasmata</taxon>
        <taxon>Candidatus Sysuiplasmatales</taxon>
        <taxon>Candidatus Sysuiplasmataceae</taxon>
        <taxon>Candidatus Sysuiplasma</taxon>
    </lineage>
</organism>
<dbReference type="InterPro" id="IPR012338">
    <property type="entry name" value="Beta-lactam/transpept-like"/>
</dbReference>
<dbReference type="GO" id="GO:0000270">
    <property type="term" value="P:peptidoglycan metabolic process"/>
    <property type="evidence" value="ECO:0007669"/>
    <property type="project" value="TreeGrafter"/>
</dbReference>
<evidence type="ECO:0000313" key="4">
    <source>
        <dbReference type="Proteomes" id="UP000716004"/>
    </source>
</evidence>
<gene>
    <name evidence="3" type="ORF">J9259_06030</name>
</gene>
<dbReference type="Proteomes" id="UP000716004">
    <property type="component" value="Unassembled WGS sequence"/>
</dbReference>
<keyword evidence="3" id="KW-0121">Carboxypeptidase</keyword>
<comment type="caution">
    <text evidence="3">The sequence shown here is derived from an EMBL/GenBank/DDBJ whole genome shotgun (WGS) entry which is preliminary data.</text>
</comment>
<reference evidence="3" key="1">
    <citation type="submission" date="2021-04" db="EMBL/GenBank/DDBJ databases">
        <title>Genomic insights into ecological role and evolution of a novel Thermoplasmata order Candidatus Sysuiplasmatales.</title>
        <authorList>
            <person name="Yuan Y."/>
        </authorList>
    </citation>
    <scope>NUCLEOTIDE SEQUENCE</scope>
    <source>
        <strain evidence="3">YP2-bin.285</strain>
    </source>
</reference>
<dbReference type="EMBL" id="JAGVSJ010000013">
    <property type="protein sequence ID" value="MBX8632058.1"/>
    <property type="molecule type" value="Genomic_DNA"/>
</dbReference>
<keyword evidence="2 3" id="KW-0378">Hydrolase</keyword>
<evidence type="ECO:0000313" key="3">
    <source>
        <dbReference type="EMBL" id="MBX8632058.1"/>
    </source>
</evidence>